<dbReference type="RefSeq" id="WP_204195090.1">
    <property type="nucleotide sequence ID" value="NZ_JAFEMC010000001.1"/>
</dbReference>
<comment type="caution">
    <text evidence="2">The sequence shown here is derived from an EMBL/GenBank/DDBJ whole genome shotgun (WGS) entry which is preliminary data.</text>
</comment>
<dbReference type="Pfam" id="PF13557">
    <property type="entry name" value="Phenol_MetA_deg"/>
    <property type="match status" value="1"/>
</dbReference>
<dbReference type="Proteomes" id="UP000763641">
    <property type="component" value="Unassembled WGS sequence"/>
</dbReference>
<reference evidence="2 3" key="1">
    <citation type="submission" date="2020-12" db="EMBL/GenBank/DDBJ databases">
        <title>Sphingomonas sp.</title>
        <authorList>
            <person name="Kim M.K."/>
        </authorList>
    </citation>
    <scope>NUCLEOTIDE SEQUENCE [LARGE SCALE GENOMIC DNA]</scope>
    <source>
        <strain evidence="2 3">BT552</strain>
    </source>
</reference>
<dbReference type="InterPro" id="IPR025737">
    <property type="entry name" value="FApF"/>
</dbReference>
<organism evidence="2 3">
    <name type="scientific">Sphingomonas longa</name>
    <dbReference type="NCBI Taxonomy" id="2778730"/>
    <lineage>
        <taxon>Bacteria</taxon>
        <taxon>Pseudomonadati</taxon>
        <taxon>Pseudomonadota</taxon>
        <taxon>Alphaproteobacteria</taxon>
        <taxon>Sphingomonadales</taxon>
        <taxon>Sphingomonadaceae</taxon>
        <taxon>Sphingomonas</taxon>
    </lineage>
</organism>
<dbReference type="EMBL" id="JAFEMC010000001">
    <property type="protein sequence ID" value="MBM6575560.1"/>
    <property type="molecule type" value="Genomic_DNA"/>
</dbReference>
<keyword evidence="3" id="KW-1185">Reference proteome</keyword>
<protein>
    <submittedName>
        <fullName evidence="2">Transporter</fullName>
    </submittedName>
</protein>
<accession>A0ABS2D3R1</accession>
<gene>
    <name evidence="2" type="ORF">ILT43_04195</name>
</gene>
<evidence type="ECO:0000256" key="1">
    <source>
        <dbReference type="SAM" id="SignalP"/>
    </source>
</evidence>
<proteinExistence type="predicted"/>
<feature type="signal peptide" evidence="1">
    <location>
        <begin position="1"/>
        <end position="18"/>
    </location>
</feature>
<sequence length="264" mass="27860">MKRLAAAALMMAPAVAWAQDEPRFCPNSPSLESSACTTEPGRVHVEATLGDWQLERNANQRIDTVLAGDVLVRAGVGPSTEVQLEWTPYGHVRTRDRATGMVEKQARVGDVTLGVRQNLRNPDGKGLSFGIQPSVTLPVGRSPVGAGDWAAGVVLPVTYDLTDTINIGTTGELDAAVDEDGHGRHFQGSMVAAVAIEISDAFSTTIEAQVMRDDDPSGATTQAVAGLGCLWTVAPRRAFFAEAVGGLNHDAPDVRLYAGIAALF</sequence>
<evidence type="ECO:0000313" key="2">
    <source>
        <dbReference type="EMBL" id="MBM6575560.1"/>
    </source>
</evidence>
<keyword evidence="1" id="KW-0732">Signal</keyword>
<name>A0ABS2D3R1_9SPHN</name>
<feature type="chain" id="PRO_5045991696" evidence="1">
    <location>
        <begin position="19"/>
        <end position="264"/>
    </location>
</feature>
<evidence type="ECO:0000313" key="3">
    <source>
        <dbReference type="Proteomes" id="UP000763641"/>
    </source>
</evidence>